<feature type="domain" description="ABC transmembrane type-1" evidence="8">
    <location>
        <begin position="93"/>
        <end position="170"/>
    </location>
</feature>
<dbReference type="InterPro" id="IPR036640">
    <property type="entry name" value="ABC1_TM_sf"/>
</dbReference>
<dbReference type="PANTHER" id="PTHR24223">
    <property type="entry name" value="ATP-BINDING CASSETTE SUB-FAMILY C"/>
    <property type="match status" value="1"/>
</dbReference>
<dbReference type="EMBL" id="BAAFST010000014">
    <property type="protein sequence ID" value="GAB1299178.1"/>
    <property type="molecule type" value="Genomic_DNA"/>
</dbReference>
<comment type="caution">
    <text evidence="9">The sequence shown here is derived from an EMBL/GenBank/DDBJ whole genome shotgun (WGS) entry which is preliminary data.</text>
</comment>
<dbReference type="InterPro" id="IPR011527">
    <property type="entry name" value="ABC1_TM_dom"/>
</dbReference>
<dbReference type="Pfam" id="PF00664">
    <property type="entry name" value="ABC_membrane"/>
    <property type="match status" value="1"/>
</dbReference>
<dbReference type="PANTHER" id="PTHR24223:SF357">
    <property type="entry name" value="ATP-BINDING CASSETTE SUB-FAMILY C MEMBER 4"/>
    <property type="match status" value="1"/>
</dbReference>
<evidence type="ECO:0000256" key="4">
    <source>
        <dbReference type="ARBA" id="ARBA00022840"/>
    </source>
</evidence>
<dbReference type="PROSITE" id="PS50929">
    <property type="entry name" value="ABC_TM1F"/>
    <property type="match status" value="1"/>
</dbReference>
<evidence type="ECO:0000256" key="2">
    <source>
        <dbReference type="ARBA" id="ARBA00022692"/>
    </source>
</evidence>
<dbReference type="Gene3D" id="1.20.1560.10">
    <property type="entry name" value="ABC transporter type 1, transmembrane domain"/>
    <property type="match status" value="1"/>
</dbReference>
<keyword evidence="10" id="KW-1185">Reference proteome</keyword>
<evidence type="ECO:0000313" key="9">
    <source>
        <dbReference type="EMBL" id="GAB1299178.1"/>
    </source>
</evidence>
<evidence type="ECO:0000256" key="6">
    <source>
        <dbReference type="ARBA" id="ARBA00023136"/>
    </source>
</evidence>
<feature type="transmembrane region" description="Helical" evidence="7">
    <location>
        <begin position="134"/>
        <end position="157"/>
    </location>
</feature>
<sequence length="172" mass="20063">MLPVHTEVKPNPLQDANLCSRVFFWWLNPLFKTGHKRRLEEDDMFSVLPEDRSKHLGEELQGYWDKEVLRARKDARKPSLTKAIIKCYWKSYVILGIFTLIEEGTRVVQPIFLGKIIDYFEKYDPDDSVALHTAYGYAAVLSVCTLILAILHHLYFYHVQCAGMRLRVAMCQ</sequence>
<evidence type="ECO:0000313" key="10">
    <source>
        <dbReference type="Proteomes" id="UP001623349"/>
    </source>
</evidence>
<evidence type="ECO:0000259" key="8">
    <source>
        <dbReference type="PROSITE" id="PS50929"/>
    </source>
</evidence>
<evidence type="ECO:0000256" key="1">
    <source>
        <dbReference type="ARBA" id="ARBA00022448"/>
    </source>
</evidence>
<dbReference type="Proteomes" id="UP001623349">
    <property type="component" value="Unassembled WGS sequence"/>
</dbReference>
<organism evidence="9 10">
    <name type="scientific">Apodemus speciosus</name>
    <name type="common">Large Japanese field mouse</name>
    <dbReference type="NCBI Taxonomy" id="105296"/>
    <lineage>
        <taxon>Eukaryota</taxon>
        <taxon>Metazoa</taxon>
        <taxon>Chordata</taxon>
        <taxon>Craniata</taxon>
        <taxon>Vertebrata</taxon>
        <taxon>Euteleostomi</taxon>
        <taxon>Mammalia</taxon>
        <taxon>Eutheria</taxon>
        <taxon>Euarchontoglires</taxon>
        <taxon>Glires</taxon>
        <taxon>Rodentia</taxon>
        <taxon>Myomorpha</taxon>
        <taxon>Muroidea</taxon>
        <taxon>Muridae</taxon>
        <taxon>Murinae</taxon>
        <taxon>Apodemus</taxon>
    </lineage>
</organism>
<keyword evidence="3" id="KW-0547">Nucleotide-binding</keyword>
<keyword evidence="2 7" id="KW-0812">Transmembrane</keyword>
<dbReference type="SUPFAM" id="SSF90123">
    <property type="entry name" value="ABC transporter transmembrane region"/>
    <property type="match status" value="1"/>
</dbReference>
<gene>
    <name evidence="9" type="ORF">APTSU1_001441400</name>
</gene>
<reference evidence="9 10" key="1">
    <citation type="submission" date="2024-08" db="EMBL/GenBank/DDBJ databases">
        <title>The draft genome of Apodemus speciosus.</title>
        <authorList>
            <person name="Nabeshima K."/>
            <person name="Suzuki S."/>
            <person name="Onuma M."/>
        </authorList>
    </citation>
    <scope>NUCLEOTIDE SEQUENCE [LARGE SCALE GENOMIC DNA]</scope>
    <source>
        <strain evidence="9">IB14-021</strain>
    </source>
</reference>
<keyword evidence="6 7" id="KW-0472">Membrane</keyword>
<keyword evidence="5 7" id="KW-1133">Transmembrane helix</keyword>
<evidence type="ECO:0000256" key="3">
    <source>
        <dbReference type="ARBA" id="ARBA00022741"/>
    </source>
</evidence>
<dbReference type="GO" id="GO:0005524">
    <property type="term" value="F:ATP binding"/>
    <property type="evidence" value="ECO:0007669"/>
    <property type="project" value="UniProtKB-KW"/>
</dbReference>
<keyword evidence="4 9" id="KW-0067">ATP-binding</keyword>
<evidence type="ECO:0000256" key="7">
    <source>
        <dbReference type="SAM" id="Phobius"/>
    </source>
</evidence>
<keyword evidence="1" id="KW-0813">Transport</keyword>
<protein>
    <submittedName>
        <fullName evidence="9">ATP-binding cassette sub-family C member 4</fullName>
    </submittedName>
</protein>
<name>A0ABQ0FIV0_APOSI</name>
<evidence type="ECO:0000256" key="5">
    <source>
        <dbReference type="ARBA" id="ARBA00022989"/>
    </source>
</evidence>
<proteinExistence type="predicted"/>
<dbReference type="InterPro" id="IPR050173">
    <property type="entry name" value="ABC_transporter_C-like"/>
</dbReference>
<accession>A0ABQ0FIV0</accession>